<dbReference type="GO" id="GO:0009055">
    <property type="term" value="F:electron transfer activity"/>
    <property type="evidence" value="ECO:0007669"/>
    <property type="project" value="UniProtKB-UniRule"/>
</dbReference>
<comment type="similarity">
    <text evidence="6">Belongs to the azoreductase type 1 family.</text>
</comment>
<organism evidence="8">
    <name type="scientific">Burkholderia sp. (strain CCGE1003)</name>
    <dbReference type="NCBI Taxonomy" id="640512"/>
    <lineage>
        <taxon>Bacteria</taxon>
        <taxon>Pseudomonadati</taxon>
        <taxon>Pseudomonadota</taxon>
        <taxon>Betaproteobacteria</taxon>
        <taxon>Burkholderiales</taxon>
        <taxon>Burkholderiaceae</taxon>
        <taxon>Burkholderia</taxon>
    </lineage>
</organism>
<comment type="subunit">
    <text evidence="6">Homodimer.</text>
</comment>
<dbReference type="HOGENOM" id="CLU_088964_0_2_4"/>
<keyword evidence="4 6" id="KW-0520">NAD</keyword>
<reference evidence="8" key="1">
    <citation type="submission" date="2010-09" db="EMBL/GenBank/DDBJ databases">
        <title>Complete sequence of chromosome1 of Burkholderia sp. CCGE1003.</title>
        <authorList>
            <consortium name="US DOE Joint Genome Institute"/>
            <person name="Lucas S."/>
            <person name="Copeland A."/>
            <person name="Lapidus A."/>
            <person name="Cheng J.-F."/>
            <person name="Bruce D."/>
            <person name="Goodwin L."/>
            <person name="Pitluck S."/>
            <person name="Daligault H."/>
            <person name="Davenport K."/>
            <person name="Detter J.C."/>
            <person name="Han C."/>
            <person name="Tapia R."/>
            <person name="Land M."/>
            <person name="Hauser L."/>
            <person name="Jeffries C."/>
            <person name="Kyrpides N."/>
            <person name="Ivanova N."/>
            <person name="Ovchinnikova G."/>
            <person name="Martinez-Romero E."/>
            <person name="Rogel M.A."/>
            <person name="Auchtung J."/>
            <person name="Tiedje J.M."/>
            <person name="Woyke T."/>
        </authorList>
    </citation>
    <scope>NUCLEOTIDE SEQUENCE</scope>
    <source>
        <strain evidence="8">CCGE1003</strain>
    </source>
</reference>
<evidence type="ECO:0000259" key="7">
    <source>
        <dbReference type="Pfam" id="PF02525"/>
    </source>
</evidence>
<evidence type="ECO:0000256" key="1">
    <source>
        <dbReference type="ARBA" id="ARBA00022630"/>
    </source>
</evidence>
<evidence type="ECO:0000256" key="6">
    <source>
        <dbReference type="HAMAP-Rule" id="MF_01216"/>
    </source>
</evidence>
<comment type="catalytic activity">
    <reaction evidence="5">
        <text>N,N-dimethyl-1,4-phenylenediamine + anthranilate + 2 NAD(+) = 2-(4-dimethylaminophenyl)diazenylbenzoate + 2 NADH + 2 H(+)</text>
        <dbReference type="Rhea" id="RHEA:55872"/>
        <dbReference type="ChEBI" id="CHEBI:15378"/>
        <dbReference type="ChEBI" id="CHEBI:15783"/>
        <dbReference type="ChEBI" id="CHEBI:16567"/>
        <dbReference type="ChEBI" id="CHEBI:57540"/>
        <dbReference type="ChEBI" id="CHEBI:57945"/>
        <dbReference type="ChEBI" id="CHEBI:71579"/>
        <dbReference type="EC" id="1.7.1.17"/>
    </reaction>
    <physiologicalReaction direction="right-to-left" evidence="5">
        <dbReference type="Rhea" id="RHEA:55874"/>
    </physiologicalReaction>
</comment>
<evidence type="ECO:0000313" key="8">
    <source>
        <dbReference type="EMBL" id="ADN56699.1"/>
    </source>
</evidence>
<dbReference type="OrthoDB" id="9787136at2"/>
<comment type="catalytic activity">
    <reaction evidence="6">
        <text>2 a quinone + NADH + H(+) = 2 a 1,4-benzosemiquinone + NAD(+)</text>
        <dbReference type="Rhea" id="RHEA:65952"/>
        <dbReference type="ChEBI" id="CHEBI:15378"/>
        <dbReference type="ChEBI" id="CHEBI:57540"/>
        <dbReference type="ChEBI" id="CHEBI:57945"/>
        <dbReference type="ChEBI" id="CHEBI:132124"/>
        <dbReference type="ChEBI" id="CHEBI:134225"/>
    </reaction>
</comment>
<keyword evidence="1 6" id="KW-0285">Flavoprotein</keyword>
<comment type="caution">
    <text evidence="6">Lacks conserved residue(s) required for the propagation of feature annotation.</text>
</comment>
<accession>E1T9Q3</accession>
<evidence type="ECO:0000256" key="3">
    <source>
        <dbReference type="ARBA" id="ARBA00023002"/>
    </source>
</evidence>
<dbReference type="STRING" id="640512.BC1003_0706"/>
<dbReference type="InterPro" id="IPR003680">
    <property type="entry name" value="Flavodoxin_fold"/>
</dbReference>
<dbReference type="Pfam" id="PF02525">
    <property type="entry name" value="Flavodoxin_2"/>
    <property type="match status" value="1"/>
</dbReference>
<dbReference type="EC" id="1.6.5.-" evidence="6"/>
<dbReference type="GO" id="GO:0016652">
    <property type="term" value="F:oxidoreductase activity, acting on NAD(P)H as acceptor"/>
    <property type="evidence" value="ECO:0007669"/>
    <property type="project" value="UniProtKB-UniRule"/>
</dbReference>
<name>E1T9Q3_BURSG</name>
<dbReference type="Gene3D" id="3.40.50.360">
    <property type="match status" value="1"/>
</dbReference>
<sequence>MKVLFINASPHREASHGYQLALDMIKKLGARAQGHVVSRDLAAYPLPPLTSDYARAITSREPDERHLELSEQLIREVETTDVLIINAPMHNFTVPAALKLWIDYVLRIHRTFASTPEGKVGLMRDRPAFVIVGSGGHHSGEHALQRDFLSPYLRYALGCIGVTDMHFLLLQGLVRSEAAVTEALKAARETLAQHDLFNAQNATVTL</sequence>
<dbReference type="PANTHER" id="PTHR43741:SF4">
    <property type="entry name" value="FMN-DEPENDENT NADH:QUINONE OXIDOREDUCTASE"/>
    <property type="match status" value="1"/>
</dbReference>
<dbReference type="KEGG" id="bgf:BC1003_0706"/>
<proteinExistence type="inferred from homology"/>
<comment type="cofactor">
    <cofactor evidence="6">
        <name>FMN</name>
        <dbReference type="ChEBI" id="CHEBI:58210"/>
    </cofactor>
    <text evidence="6">Binds 1 FMN per subunit.</text>
</comment>
<dbReference type="InterPro" id="IPR023048">
    <property type="entry name" value="NADH:quinone_OxRdtase_FMN_depd"/>
</dbReference>
<comment type="function">
    <text evidence="6">Quinone reductase that provides resistance to thiol-specific stress caused by electrophilic quinones.</text>
</comment>
<dbReference type="HAMAP" id="MF_01216">
    <property type="entry name" value="Azoreductase_type1"/>
    <property type="match status" value="1"/>
</dbReference>
<comment type="function">
    <text evidence="6">Also exhibits azoreductase activity. Catalyzes the reductive cleavage of the azo bond in aromatic azo compounds to the corresponding amines.</text>
</comment>
<dbReference type="PANTHER" id="PTHR43741">
    <property type="entry name" value="FMN-DEPENDENT NADH-AZOREDUCTASE 1"/>
    <property type="match status" value="1"/>
</dbReference>
<feature type="domain" description="Flavodoxin-like fold" evidence="7">
    <location>
        <begin position="1"/>
        <end position="193"/>
    </location>
</feature>
<dbReference type="SUPFAM" id="SSF52218">
    <property type="entry name" value="Flavoproteins"/>
    <property type="match status" value="1"/>
</dbReference>
<evidence type="ECO:0000256" key="5">
    <source>
        <dbReference type="ARBA" id="ARBA00048542"/>
    </source>
</evidence>
<dbReference type="eggNOG" id="COG1182">
    <property type="taxonomic scope" value="Bacteria"/>
</dbReference>
<gene>
    <name evidence="6" type="primary">azoR</name>
    <name evidence="8" type="ordered locus">BC1003_0706</name>
</gene>
<dbReference type="InterPro" id="IPR029039">
    <property type="entry name" value="Flavoprotein-like_sf"/>
</dbReference>
<dbReference type="GO" id="GO:0016655">
    <property type="term" value="F:oxidoreductase activity, acting on NAD(P)H, quinone or similar compound as acceptor"/>
    <property type="evidence" value="ECO:0007669"/>
    <property type="project" value="InterPro"/>
</dbReference>
<dbReference type="EMBL" id="CP002217">
    <property type="protein sequence ID" value="ADN56699.1"/>
    <property type="molecule type" value="Genomic_DNA"/>
</dbReference>
<dbReference type="AlphaFoldDB" id="E1T9Q3"/>
<keyword evidence="2 6" id="KW-0288">FMN</keyword>
<dbReference type="InterPro" id="IPR050104">
    <property type="entry name" value="FMN-dep_NADH:Q_OxRdtase_AzoR1"/>
</dbReference>
<dbReference type="EC" id="1.7.1.17" evidence="6"/>
<evidence type="ECO:0000256" key="2">
    <source>
        <dbReference type="ARBA" id="ARBA00022643"/>
    </source>
</evidence>
<feature type="binding site" evidence="6">
    <location>
        <position position="9"/>
    </location>
    <ligand>
        <name>FMN</name>
        <dbReference type="ChEBI" id="CHEBI:58210"/>
    </ligand>
</feature>
<evidence type="ECO:0000256" key="4">
    <source>
        <dbReference type="ARBA" id="ARBA00023027"/>
    </source>
</evidence>
<keyword evidence="3 6" id="KW-0560">Oxidoreductase</keyword>
<dbReference type="GO" id="GO:0010181">
    <property type="term" value="F:FMN binding"/>
    <property type="evidence" value="ECO:0007669"/>
    <property type="project" value="UniProtKB-UniRule"/>
</dbReference>
<protein>
    <recommendedName>
        <fullName evidence="6">FMN dependent NADH:quinone oxidoreductase</fullName>
        <ecNumber evidence="6">1.6.5.-</ecNumber>
    </recommendedName>
    <alternativeName>
        <fullName evidence="6">Azo-dye reductase</fullName>
    </alternativeName>
    <alternativeName>
        <fullName evidence="6">FMN-dependent NADH-azo compound oxidoreductase</fullName>
    </alternativeName>
    <alternativeName>
        <fullName evidence="6">FMN-dependent NADH-azoreductase</fullName>
        <ecNumber evidence="6">1.7.1.17</ecNumber>
    </alternativeName>
</protein>